<feature type="non-terminal residue" evidence="2">
    <location>
        <position position="1"/>
    </location>
</feature>
<protein>
    <submittedName>
        <fullName evidence="2">Uncharacterized protein</fullName>
    </submittedName>
</protein>
<evidence type="ECO:0000313" key="2">
    <source>
        <dbReference type="EMBL" id="OLP75256.1"/>
    </source>
</evidence>
<comment type="caution">
    <text evidence="2">The sequence shown here is derived from an EMBL/GenBank/DDBJ whole genome shotgun (WGS) entry which is preliminary data.</text>
</comment>
<proteinExistence type="predicted"/>
<dbReference type="InterPro" id="IPR043502">
    <property type="entry name" value="DNA/RNA_pol_sf"/>
</dbReference>
<keyword evidence="3" id="KW-1185">Reference proteome</keyword>
<feature type="compositionally biased region" description="Basic and acidic residues" evidence="1">
    <location>
        <begin position="496"/>
        <end position="516"/>
    </location>
</feature>
<accession>A0A1Q9BX58</accession>
<dbReference type="EMBL" id="LSRX01002642">
    <property type="protein sequence ID" value="OLP75256.1"/>
    <property type="molecule type" value="Genomic_DNA"/>
</dbReference>
<feature type="region of interest" description="Disordered" evidence="1">
    <location>
        <begin position="194"/>
        <end position="235"/>
    </location>
</feature>
<evidence type="ECO:0000313" key="3">
    <source>
        <dbReference type="Proteomes" id="UP000186817"/>
    </source>
</evidence>
<feature type="compositionally biased region" description="Low complexity" evidence="1">
    <location>
        <begin position="211"/>
        <end position="220"/>
    </location>
</feature>
<reference evidence="2 3" key="1">
    <citation type="submission" date="2016-02" db="EMBL/GenBank/DDBJ databases">
        <title>Genome analysis of coral dinoflagellate symbionts highlights evolutionary adaptations to a symbiotic lifestyle.</title>
        <authorList>
            <person name="Aranda M."/>
            <person name="Li Y."/>
            <person name="Liew Y.J."/>
            <person name="Baumgarten S."/>
            <person name="Simakov O."/>
            <person name="Wilson M."/>
            <person name="Piel J."/>
            <person name="Ashoor H."/>
            <person name="Bougouffa S."/>
            <person name="Bajic V.B."/>
            <person name="Ryu T."/>
            <person name="Ravasi T."/>
            <person name="Bayer T."/>
            <person name="Micklem G."/>
            <person name="Kim H."/>
            <person name="Bhak J."/>
            <person name="Lajeunesse T.C."/>
            <person name="Voolstra C.R."/>
        </authorList>
    </citation>
    <scope>NUCLEOTIDE SEQUENCE [LARGE SCALE GENOMIC DNA]</scope>
    <source>
        <strain evidence="2 3">CCMP2467</strain>
    </source>
</reference>
<name>A0A1Q9BX58_SYMMI</name>
<dbReference type="SUPFAM" id="SSF56672">
    <property type="entry name" value="DNA/RNA polymerases"/>
    <property type="match status" value="1"/>
</dbReference>
<organism evidence="2 3">
    <name type="scientific">Symbiodinium microadriaticum</name>
    <name type="common">Dinoflagellate</name>
    <name type="synonym">Zooxanthella microadriatica</name>
    <dbReference type="NCBI Taxonomy" id="2951"/>
    <lineage>
        <taxon>Eukaryota</taxon>
        <taxon>Sar</taxon>
        <taxon>Alveolata</taxon>
        <taxon>Dinophyceae</taxon>
        <taxon>Suessiales</taxon>
        <taxon>Symbiodiniaceae</taxon>
        <taxon>Symbiodinium</taxon>
    </lineage>
</organism>
<evidence type="ECO:0000256" key="1">
    <source>
        <dbReference type="SAM" id="MobiDB-lite"/>
    </source>
</evidence>
<dbReference type="Proteomes" id="UP000186817">
    <property type="component" value="Unassembled WGS sequence"/>
</dbReference>
<dbReference type="OrthoDB" id="417452at2759"/>
<feature type="region of interest" description="Disordered" evidence="1">
    <location>
        <begin position="492"/>
        <end position="544"/>
    </location>
</feature>
<sequence length="1831" mass="202527">DYAAGEAPTFARSFLSSLAFAKYTVSLKVPDEIFSPKVDHVRKLEAIATGSIEMEPPDRAAGALQCDLSETSDGTVGYLEGIGEVAWGVPWFEFCKQYGPPRGSGRYLLIRAGCDRSSVEVLGTHSLKATTLSWCAKFGLDRATRAALGYHSKGRDGTELIYGRDNMAKPVRDLQEVLLQVALGKFDPDATRSGYFVKRGGPPGGEAIPQEEVLSESSSEASEDAEGVDHEAAENAADELGRQWEPDPGLREELTSAILPEVGNLRRLAFISSFTPGQTDEGPLMEVLQDILKRDLTISDKANWRAVYNEAFAIVTAEMKQRIEKADPEATVRPLSQPERSERYERQAKKLVGISLKGPLEPSDALVDLAVASYEAELAGEKKKDVRFTVEESSGKLKIEQKQPDLVADTSTEILVQQALTRRALAMDQANLLEFNVMDQWTQRIMKARMQTPAENFSKPTWKQLEAQEFKPQEQAWLILERRFIRRVVDSPPDSVECHRSEIVDREDHQCHHEGSEGASLGKSGVSDEAPRSRSPRVSAKDAKVQIGSDQLEVEEMASEVLRIFDELPSDILRRGQNNASPAAKSYATGAYVLGGNVGLKANASAQPEVLRTLARFIRRCAPEFRFTSINVFEEVRTERHKDQWNANLHNLAIPITKFAGGAIFVEHAGGRDVSRLNGERGTRLLVSNSPVAFNARHCWHYTEEWRGRRVIVVAYSVRHFHSLSKEHRKFLLDCDVHLPVDAPEDIHLPPVQVLAFPPSKPKALNAPGLSPRVSFPAEVAPSSQVASQGEPGRPLKPSTSLFLDIKCGSGLLAARLRKDGFQVVAMEHSRPSGRVFTHLIPVDVESEAGFSFVSTTIAQDKPFHVHFYPVTKDCFRASFVAAKSVAIAKLLFQQSSQVSWSLLHPARSQFWERLNIPVDVRNICFCSGCYGAASPVQMRLCTNQSAFLRFPTPVCRCKRGPHAPGALSPDAIYSQKFCDLFAGLLQLAVGQAGLVLQHECPVQCSPQAAGVAAGKQPKLSKYQPQIEEFKCQAVVQEFPWPLPVPLDDKGNLRVAVGSIPAGSRLLRVTSKQGVVAAKKSDAAAGKPLSVTFGIYRTDHEFMSQALHLDHPFDLCVAVPDFMRKALAFTLKEGPVGVMRHRIGLLQKWTAWKKELMGAEKALHESMEPGVAAVMKGKNILLLERIAASFSWPDEEVFKHLKEGFPLVGESSPSGIFDVDRKPASLTRSELFQHAKYLKPALWAKVANSKLDDAACHVWRATQEELLDKGWLTGPYSWEDLQARFPDGWLPVRRFGLVQRDKTRSIDDLAENSVNRAYAVSDRISLRALDELVWSAITLFKVFLAKGEVVIPLADGSRLCFQVHPFWRSLPHDRLQPSVKTVDLKSAYKQLAVSPADRCLSIVTVKEPATGQAVGFESRTLLFGATSSVVSFNRVARLVQRVLIALQVLSCNYFDDYPVIELLPLCNNTQATIRTALGLLGFVWAEDKERPFSAEAELLGVKVDLGSFGTVKIKNKPERAEAIAAAVDSVLETGSIDPKVLPSLFGRIQFAEGQLLHGRLSRLALADLRSCTLQAQSRLLDETAKQALSNLKDPLWRQLLLLFENLDSQERFSLDGILTSTPIDLTEIAIDVGILKNKATEQCDTDVFSLKVALRSLIRLVLGIDHRSTRTLFDNFRKFLTPIMDRLDNTLHLGGCDVELDERGSSKIWLSQLPYRITEGGQGVDWLCLGYGRETRWDAKVGWLFLPASDNTAGPSLQTAANMEQHLHERVRCFQLAYWLSGSDLFQVFGALRLAELSGGASWETLAPFLVDRASAKKDEGAIETIESDSD</sequence>
<gene>
    <name evidence="2" type="ORF">AK812_SmicGene44980</name>
</gene>